<accession>A0A6B2L7Z8</accession>
<dbReference type="EMBL" id="GIBP01004102">
    <property type="protein sequence ID" value="NDV33071.1"/>
    <property type="molecule type" value="Transcribed_RNA"/>
</dbReference>
<organism evidence="3">
    <name type="scientific">Arcella intermedia</name>
    <dbReference type="NCBI Taxonomy" id="1963864"/>
    <lineage>
        <taxon>Eukaryota</taxon>
        <taxon>Amoebozoa</taxon>
        <taxon>Tubulinea</taxon>
        <taxon>Elardia</taxon>
        <taxon>Arcellinida</taxon>
        <taxon>Sphaerothecina</taxon>
        <taxon>Arcellidae</taxon>
        <taxon>Arcella</taxon>
    </lineage>
</organism>
<evidence type="ECO:0000256" key="1">
    <source>
        <dbReference type="ARBA" id="ARBA00022441"/>
    </source>
</evidence>
<dbReference type="SUPFAM" id="SSF54695">
    <property type="entry name" value="POZ domain"/>
    <property type="match status" value="1"/>
</dbReference>
<dbReference type="InterPro" id="IPR015915">
    <property type="entry name" value="Kelch-typ_b-propeller"/>
</dbReference>
<dbReference type="InterPro" id="IPR052637">
    <property type="entry name" value="KLHDC3-like"/>
</dbReference>
<protein>
    <recommendedName>
        <fullName evidence="4">BTB domain-containing protein</fullName>
    </recommendedName>
</protein>
<dbReference type="PANTHER" id="PTHR46461">
    <property type="entry name" value="KELCH DOMAIN-CONTAINING PROTEIN 3"/>
    <property type="match status" value="1"/>
</dbReference>
<proteinExistence type="predicted"/>
<keyword evidence="2" id="KW-0677">Repeat</keyword>
<dbReference type="Pfam" id="PF24681">
    <property type="entry name" value="Kelch_KLHDC2_KLHL20_DRC7"/>
    <property type="match status" value="2"/>
</dbReference>
<dbReference type="Gene3D" id="2.120.10.80">
    <property type="entry name" value="Kelch-type beta propeller"/>
    <property type="match status" value="2"/>
</dbReference>
<name>A0A6B2L7Z8_9EUKA</name>
<reference evidence="3" key="1">
    <citation type="journal article" date="2020" name="J. Eukaryot. Microbiol.">
        <title>De novo Sequencing, Assembly and Annotation of the Transcriptome for the Free-Living Testate Amoeba Arcella intermedia.</title>
        <authorList>
            <person name="Ribeiro G.M."/>
            <person name="Porfirio-Sousa A.L."/>
            <person name="Maurer-Alcala X.X."/>
            <person name="Katz L.A."/>
            <person name="Lahr D.J.G."/>
        </authorList>
    </citation>
    <scope>NUCLEOTIDE SEQUENCE</scope>
</reference>
<dbReference type="GO" id="GO:0003682">
    <property type="term" value="F:chromatin binding"/>
    <property type="evidence" value="ECO:0007669"/>
    <property type="project" value="InterPro"/>
</dbReference>
<evidence type="ECO:0008006" key="4">
    <source>
        <dbReference type="Google" id="ProtNLM"/>
    </source>
</evidence>
<dbReference type="PANTHER" id="PTHR46461:SF1">
    <property type="entry name" value="KELCH DOMAIN-CONTAINING PROTEIN 3"/>
    <property type="match status" value="1"/>
</dbReference>
<dbReference type="Gene3D" id="3.30.710.10">
    <property type="entry name" value="Potassium Channel Kv1.1, Chain A"/>
    <property type="match status" value="1"/>
</dbReference>
<evidence type="ECO:0000313" key="3">
    <source>
        <dbReference type="EMBL" id="NDV33071.1"/>
    </source>
</evidence>
<dbReference type="GO" id="GO:0005737">
    <property type="term" value="C:cytoplasm"/>
    <property type="evidence" value="ECO:0007669"/>
    <property type="project" value="TreeGrafter"/>
</dbReference>
<dbReference type="SUPFAM" id="SSF117281">
    <property type="entry name" value="Kelch motif"/>
    <property type="match status" value="1"/>
</dbReference>
<sequence>MYIFGGKSSSYMNDFYRFDLVNHSWSAVEVVSGRAPSKRYGHIAEVWGNSMWVYGGYDDFGYKSDELYQFRFDTKIWHKINYVVAQPQSGPVIHLEKYQHTGNVYNDGLYVFGGRCDKKEFFGNDLLKYCFATGTWAKVVVKGRVPSPRWGHKTVVYNGKMYLTGGCDYVVNFNDMFKFKFETSTWSKVDVGDFDPRFFHSACIHQDRMLIFAGRNIHDYLFDSLYSYNLEEPRAIESYTDHIYEDMKKLLTNEQNTDLVFKFVNEGNICLYAHKGILMIRCEAFRIMFRYGAF</sequence>
<dbReference type="InterPro" id="IPR011333">
    <property type="entry name" value="SKP1/BTB/POZ_sf"/>
</dbReference>
<evidence type="ECO:0000256" key="2">
    <source>
        <dbReference type="ARBA" id="ARBA00022737"/>
    </source>
</evidence>
<dbReference type="AlphaFoldDB" id="A0A6B2L7Z8"/>
<keyword evidence="1" id="KW-0880">Kelch repeat</keyword>